<protein>
    <recommendedName>
        <fullName evidence="3">PhoP regulatory network protein YrbL</fullName>
    </recommendedName>
</protein>
<name>A0ABX8ANH7_9HYPH</name>
<sequence>MITLNEELLIASGGIRDIYQHPENPQVCIKVDRSSEGPTAGSTQAEAQLFDKLLDQRGQRDFIAISNYRGCAETNLGFGAMFDLITDETSGRPSQILMKILQEDQLFIQTDRFKKALKVFRRDLVKDAVLCQDIRPWNICVQELADGELKLVLIDGVGHKKKQWFESIKPFIQAKMLYYFFSKYIYPENRLLQFYNNRRKSYAWKPGPLFSKNADAKDELDLNP</sequence>
<accession>A0ABX8ANH7</accession>
<reference evidence="1 2" key="1">
    <citation type="journal article" date="2021" name="Angew. Chem. Int. Ed. Engl.">
        <title>A novel family of nonribosomal peptides modulate collective behavior in Pseudovibrio bacteria isolated from marine sponges.</title>
        <authorList>
            <person name="Ioca L.P."/>
            <person name="Dai Y."/>
            <person name="Kunakom S."/>
            <person name="Diaz-Espinosa J."/>
            <person name="Krunic A."/>
            <person name="Crnkovic C.M."/>
            <person name="Orjala J."/>
            <person name="Sanchez L.M."/>
            <person name="Ferreira A.G."/>
            <person name="Berlinck R.G.S."/>
            <person name="Eustaquio A.S."/>
        </authorList>
    </citation>
    <scope>NUCLEOTIDE SEQUENCE [LARGE SCALE GENOMIC DNA]</scope>
    <source>
        <strain evidence="1 2">Ab134</strain>
    </source>
</reference>
<proteinExistence type="predicted"/>
<evidence type="ECO:0008006" key="3">
    <source>
        <dbReference type="Google" id="ProtNLM"/>
    </source>
</evidence>
<gene>
    <name evidence="1" type="ORF">KGB56_04105</name>
</gene>
<dbReference type="Proteomes" id="UP000680706">
    <property type="component" value="Chromosome"/>
</dbReference>
<keyword evidence="2" id="KW-1185">Reference proteome</keyword>
<organism evidence="1 2">
    <name type="scientific">Pseudovibrio brasiliensis</name>
    <dbReference type="NCBI Taxonomy" id="1898042"/>
    <lineage>
        <taxon>Bacteria</taxon>
        <taxon>Pseudomonadati</taxon>
        <taxon>Pseudomonadota</taxon>
        <taxon>Alphaproteobacteria</taxon>
        <taxon>Hyphomicrobiales</taxon>
        <taxon>Stappiaceae</taxon>
        <taxon>Pseudovibrio</taxon>
    </lineage>
</organism>
<dbReference type="RefSeq" id="WP_075699507.1">
    <property type="nucleotide sequence ID" value="NZ_CP074126.1"/>
</dbReference>
<evidence type="ECO:0000313" key="2">
    <source>
        <dbReference type="Proteomes" id="UP000680706"/>
    </source>
</evidence>
<dbReference type="InterPro" id="IPR019647">
    <property type="entry name" value="PhoP_reg_network_YrbL"/>
</dbReference>
<dbReference type="Pfam" id="PF10707">
    <property type="entry name" value="YrbL-PhoP_reg"/>
    <property type="match status" value="1"/>
</dbReference>
<dbReference type="EMBL" id="CP074126">
    <property type="protein sequence ID" value="QUS56629.1"/>
    <property type="molecule type" value="Genomic_DNA"/>
</dbReference>
<evidence type="ECO:0000313" key="1">
    <source>
        <dbReference type="EMBL" id="QUS56629.1"/>
    </source>
</evidence>